<gene>
    <name evidence="2" type="ORF">BU16DRAFT_366553</name>
</gene>
<sequence>MQVSRARRSRAPGYHPHPDSTSIQPQHRIRVRLNVGAERPSPLQLVRSVPLPQNAEKSDVEPSIARRPFAPHGVPLFATLAPGCAKGDERQKLPCGCLANPKYEGGICVAAHPSSLMPGGFSIFREPETRDAASAVIRWSRDRLSRVTVGCANGQWGCY</sequence>
<evidence type="ECO:0000256" key="1">
    <source>
        <dbReference type="SAM" id="MobiDB-lite"/>
    </source>
</evidence>
<evidence type="ECO:0000313" key="2">
    <source>
        <dbReference type="EMBL" id="KAF2496083.1"/>
    </source>
</evidence>
<proteinExistence type="predicted"/>
<organism evidence="2 3">
    <name type="scientific">Lophium mytilinum</name>
    <dbReference type="NCBI Taxonomy" id="390894"/>
    <lineage>
        <taxon>Eukaryota</taxon>
        <taxon>Fungi</taxon>
        <taxon>Dikarya</taxon>
        <taxon>Ascomycota</taxon>
        <taxon>Pezizomycotina</taxon>
        <taxon>Dothideomycetes</taxon>
        <taxon>Pleosporomycetidae</taxon>
        <taxon>Mytilinidiales</taxon>
        <taxon>Mytilinidiaceae</taxon>
        <taxon>Lophium</taxon>
    </lineage>
</organism>
<keyword evidence="3" id="KW-1185">Reference proteome</keyword>
<accession>A0A6A6QWN0</accession>
<dbReference type="AlphaFoldDB" id="A0A6A6QWN0"/>
<dbReference type="EMBL" id="MU004188">
    <property type="protein sequence ID" value="KAF2496083.1"/>
    <property type="molecule type" value="Genomic_DNA"/>
</dbReference>
<reference evidence="2" key="1">
    <citation type="journal article" date="2020" name="Stud. Mycol.">
        <title>101 Dothideomycetes genomes: a test case for predicting lifestyles and emergence of pathogens.</title>
        <authorList>
            <person name="Haridas S."/>
            <person name="Albert R."/>
            <person name="Binder M."/>
            <person name="Bloem J."/>
            <person name="Labutti K."/>
            <person name="Salamov A."/>
            <person name="Andreopoulos B."/>
            <person name="Baker S."/>
            <person name="Barry K."/>
            <person name="Bills G."/>
            <person name="Bluhm B."/>
            <person name="Cannon C."/>
            <person name="Castanera R."/>
            <person name="Culley D."/>
            <person name="Daum C."/>
            <person name="Ezra D."/>
            <person name="Gonzalez J."/>
            <person name="Henrissat B."/>
            <person name="Kuo A."/>
            <person name="Liang C."/>
            <person name="Lipzen A."/>
            <person name="Lutzoni F."/>
            <person name="Magnuson J."/>
            <person name="Mondo S."/>
            <person name="Nolan M."/>
            <person name="Ohm R."/>
            <person name="Pangilinan J."/>
            <person name="Park H.-J."/>
            <person name="Ramirez L."/>
            <person name="Alfaro M."/>
            <person name="Sun H."/>
            <person name="Tritt A."/>
            <person name="Yoshinaga Y."/>
            <person name="Zwiers L.-H."/>
            <person name="Turgeon B."/>
            <person name="Goodwin S."/>
            <person name="Spatafora J."/>
            <person name="Crous P."/>
            <person name="Grigoriev I."/>
        </authorList>
    </citation>
    <scope>NUCLEOTIDE SEQUENCE</scope>
    <source>
        <strain evidence="2">CBS 269.34</strain>
    </source>
</reference>
<evidence type="ECO:0000313" key="3">
    <source>
        <dbReference type="Proteomes" id="UP000799750"/>
    </source>
</evidence>
<name>A0A6A6QWN0_9PEZI</name>
<dbReference type="Proteomes" id="UP000799750">
    <property type="component" value="Unassembled WGS sequence"/>
</dbReference>
<feature type="compositionally biased region" description="Basic residues" evidence="1">
    <location>
        <begin position="1"/>
        <end position="10"/>
    </location>
</feature>
<feature type="region of interest" description="Disordered" evidence="1">
    <location>
        <begin position="1"/>
        <end position="27"/>
    </location>
</feature>
<protein>
    <submittedName>
        <fullName evidence="2">Uncharacterized protein</fullName>
    </submittedName>
</protein>